<keyword evidence="1" id="KW-1015">Disulfide bond</keyword>
<comment type="caution">
    <text evidence="1">Lacks conserved residue(s) required for the propagation of feature annotation.</text>
</comment>
<dbReference type="InterPro" id="IPR053295">
    <property type="entry name" value="Innate_immunity_reg"/>
</dbReference>
<dbReference type="InterPro" id="IPR000742">
    <property type="entry name" value="EGF"/>
</dbReference>
<protein>
    <recommendedName>
        <fullName evidence="2">EGF-like domain-containing protein</fullName>
    </recommendedName>
</protein>
<dbReference type="Gene3D" id="2.10.25.10">
    <property type="entry name" value="Laminin"/>
    <property type="match status" value="2"/>
</dbReference>
<name>A0A3P7JXJ4_STRVU</name>
<dbReference type="PROSITE" id="PS00022">
    <property type="entry name" value="EGF_1"/>
    <property type="match status" value="1"/>
</dbReference>
<dbReference type="Proteomes" id="UP000270094">
    <property type="component" value="Unassembled WGS sequence"/>
</dbReference>
<dbReference type="SUPFAM" id="SSF57196">
    <property type="entry name" value="EGF/Laminin"/>
    <property type="match status" value="1"/>
</dbReference>
<feature type="non-terminal residue" evidence="3">
    <location>
        <position position="1"/>
    </location>
</feature>
<evidence type="ECO:0000313" key="3">
    <source>
        <dbReference type="EMBL" id="VDM81007.1"/>
    </source>
</evidence>
<dbReference type="PANTHER" id="PTHR47324">
    <property type="entry name" value="PROTEIN IRG-7-RELATED"/>
    <property type="match status" value="1"/>
</dbReference>
<dbReference type="OrthoDB" id="441660at2759"/>
<evidence type="ECO:0000256" key="1">
    <source>
        <dbReference type="PROSITE-ProRule" id="PRU00076"/>
    </source>
</evidence>
<evidence type="ECO:0000259" key="2">
    <source>
        <dbReference type="PROSITE" id="PS50026"/>
    </source>
</evidence>
<accession>A0A3P7JXJ4</accession>
<evidence type="ECO:0000313" key="4">
    <source>
        <dbReference type="Proteomes" id="UP000270094"/>
    </source>
</evidence>
<dbReference type="AlphaFoldDB" id="A0A3P7JXJ4"/>
<feature type="disulfide bond" evidence="1">
    <location>
        <begin position="70"/>
        <end position="79"/>
    </location>
</feature>
<feature type="domain" description="EGF-like" evidence="2">
    <location>
        <begin position="47"/>
        <end position="80"/>
    </location>
</feature>
<keyword evidence="4" id="KW-1185">Reference proteome</keyword>
<dbReference type="PROSITE" id="PS01186">
    <property type="entry name" value="EGF_2"/>
    <property type="match status" value="1"/>
</dbReference>
<gene>
    <name evidence="3" type="ORF">SVUK_LOCUS16005</name>
</gene>
<dbReference type="PROSITE" id="PS50026">
    <property type="entry name" value="EGF_3"/>
    <property type="match status" value="1"/>
</dbReference>
<dbReference type="EMBL" id="UYYB01111044">
    <property type="protein sequence ID" value="VDM81007.1"/>
    <property type="molecule type" value="Genomic_DNA"/>
</dbReference>
<keyword evidence="1" id="KW-0245">EGF-like domain</keyword>
<dbReference type="PANTHER" id="PTHR47324:SF1">
    <property type="entry name" value="EGF-LIKE DOMAIN-CONTAINING PROTEIN-RELATED"/>
    <property type="match status" value="1"/>
</dbReference>
<reference evidence="3 4" key="1">
    <citation type="submission" date="2018-11" db="EMBL/GenBank/DDBJ databases">
        <authorList>
            <consortium name="Pathogen Informatics"/>
        </authorList>
    </citation>
    <scope>NUCLEOTIDE SEQUENCE [LARGE SCALE GENOMIC DNA]</scope>
</reference>
<sequence length="121" mass="12680">AFLVDPNTTPAPPTTPAPTAPSACQNGGVLVNALDGTTYCYCMGLFTGAKCEQRLCSNGGTIASDNTCKCPIGYEGMHCENKMLLSQVYGSFDDMKIDLLKAEHTSDTSGSCTDAVFTHTA</sequence>
<proteinExistence type="predicted"/>
<organism evidence="3 4">
    <name type="scientific">Strongylus vulgaris</name>
    <name type="common">Blood worm</name>
    <dbReference type="NCBI Taxonomy" id="40348"/>
    <lineage>
        <taxon>Eukaryota</taxon>
        <taxon>Metazoa</taxon>
        <taxon>Ecdysozoa</taxon>
        <taxon>Nematoda</taxon>
        <taxon>Chromadorea</taxon>
        <taxon>Rhabditida</taxon>
        <taxon>Rhabditina</taxon>
        <taxon>Rhabditomorpha</taxon>
        <taxon>Strongyloidea</taxon>
        <taxon>Strongylidae</taxon>
        <taxon>Strongylus</taxon>
    </lineage>
</organism>